<gene>
    <name evidence="12" type="primary">LOC114335952</name>
</gene>
<dbReference type="GO" id="GO:0008139">
    <property type="term" value="F:nuclear localization sequence binding"/>
    <property type="evidence" value="ECO:0007669"/>
    <property type="project" value="TreeGrafter"/>
</dbReference>
<dbReference type="RefSeq" id="XP_028142043.1">
    <property type="nucleotide sequence ID" value="XM_028286242.1"/>
</dbReference>
<dbReference type="GO" id="GO:0051028">
    <property type="term" value="P:mRNA transport"/>
    <property type="evidence" value="ECO:0007669"/>
    <property type="project" value="UniProtKB-KW"/>
</dbReference>
<keyword evidence="8" id="KW-0811">Translocation</keyword>
<evidence type="ECO:0000256" key="9">
    <source>
        <dbReference type="ARBA" id="ARBA00023132"/>
    </source>
</evidence>
<dbReference type="GO" id="GO:0044614">
    <property type="term" value="C:nuclear pore cytoplasmic filaments"/>
    <property type="evidence" value="ECO:0007669"/>
    <property type="project" value="TreeGrafter"/>
</dbReference>
<comment type="subcellular location">
    <subcellularLocation>
        <location evidence="2">Nucleus membrane</location>
        <topology evidence="2">Peripheral membrane protein</topology>
        <orientation evidence="2">Nucleoplasmic side</orientation>
    </subcellularLocation>
    <subcellularLocation>
        <location evidence="1">Nucleus</location>
        <location evidence="1">Nuclear pore complex</location>
    </subcellularLocation>
</comment>
<dbReference type="GO" id="GO:0031965">
    <property type="term" value="C:nuclear membrane"/>
    <property type="evidence" value="ECO:0007669"/>
    <property type="project" value="UniProtKB-SubCell"/>
</dbReference>
<evidence type="ECO:0000256" key="1">
    <source>
        <dbReference type="ARBA" id="ARBA00004567"/>
    </source>
</evidence>
<dbReference type="GO" id="GO:0003723">
    <property type="term" value="F:RNA binding"/>
    <property type="evidence" value="ECO:0007669"/>
    <property type="project" value="TreeGrafter"/>
</dbReference>
<dbReference type="GO" id="GO:0000973">
    <property type="term" value="P:post-transcriptional tethering of RNA polymerase II gene DNA at nuclear periphery"/>
    <property type="evidence" value="ECO:0007669"/>
    <property type="project" value="TreeGrafter"/>
</dbReference>
<sequence>MGIYKNKSFEELRHEDYKIDNENGTTILFGQQQQRPAAGGLFNTSSTFGQQNKPAAFGFGTQPAQPTLFGQQAAQPQTSGMFQRSTEFGTTTTSTPNPFGTGQLFGKPAAGFGSPSTATFGQPATTSLFPSSQAQPNNLFQNAGTGFGTPASTPSTGFGTTTLFGQQQQPAAGGLFNTSSTFGQQNKPAAFCFGTQPAQPTLFGQQAAQPKTSGMFQPSTKNLFGTTSAFEQESIGTGGCGTTTAAEPNPFGTGQLVGKPASGFGSPSTSAFGQPVTSSLFPSSQVQPNNLFQNAGNCFEIPASTPSTGFGTTTLFGQQQQPAAGGLFNTSSTFGQQNNQAAFGFGTQPAQPTLFNQQATQPQTSGMFQRSTGFGTSTSSTSNLFESGQLFGKPASEFGSPSTSAFGQPATTSLFPSSQAQPNNLFQNAVTGFGTPASTPSTGFGTTTLFGQQQPAAGGLFNTSSTFGHQNNQAAIGFGTQPAQPTLFSQQATQPQTSGMFQRSTGFGTTTAAAPNPFGTGQLFGKPAGGFGSPSTSAFGQPATTSLFPSSQAQPNNLFQNAGTGFGTPASTPSTGFGTNTLFGQEQQPAAGGHFNTSSTFDQQNKPAAFGFGTRPAQPTLFGQQAAQPQTSGMLQPSTSNLFGTTSAFGQQSTGTGSVKFNDIRGTDTMIQNGVDKCVNTKLQTINYMKDYESKSLEELRYEYYAANRKGFSTSISLSSLNFGFGSNTNLEETNDAFGAPQPEAFSSVTPSTSGINTATTQQYGINTELGLFGQKNTQKKNSKAPKKKTERKGAQKFKNIKKKTIPKKKDQKFHEMVKKVQNILSKRFCVICNEKHNLRLSGIKRHIQVVHRPHMYHIKPTHDKILYLQ</sequence>
<dbReference type="GO" id="GO:0006606">
    <property type="term" value="P:protein import into nucleus"/>
    <property type="evidence" value="ECO:0007669"/>
    <property type="project" value="TreeGrafter"/>
</dbReference>
<dbReference type="GO" id="GO:0034398">
    <property type="term" value="P:telomere tethering at nuclear periphery"/>
    <property type="evidence" value="ECO:0007669"/>
    <property type="project" value="TreeGrafter"/>
</dbReference>
<comment type="similarity">
    <text evidence="3">Belongs to the nucleoporin GLFG family.</text>
</comment>
<accession>A0A6P7GB33</accession>
<dbReference type="GO" id="GO:0017056">
    <property type="term" value="F:structural constituent of nuclear pore"/>
    <property type="evidence" value="ECO:0007669"/>
    <property type="project" value="TreeGrafter"/>
</dbReference>
<evidence type="ECO:0000256" key="5">
    <source>
        <dbReference type="ARBA" id="ARBA00022448"/>
    </source>
</evidence>
<dbReference type="Pfam" id="PF21240">
    <property type="entry name" value="Nup98_GLEBS"/>
    <property type="match status" value="1"/>
</dbReference>
<evidence type="ECO:0000256" key="6">
    <source>
        <dbReference type="ARBA" id="ARBA00022816"/>
    </source>
</evidence>
<dbReference type="GO" id="GO:0006405">
    <property type="term" value="P:RNA export from nucleus"/>
    <property type="evidence" value="ECO:0007669"/>
    <property type="project" value="TreeGrafter"/>
</dbReference>
<keyword evidence="6" id="KW-0509">mRNA transport</keyword>
<keyword evidence="5" id="KW-0813">Transport</keyword>
<dbReference type="PANTHER" id="PTHR23198:SF6">
    <property type="entry name" value="NUCLEAR PORE COMPLEX PROTEIN NUP98-NUP96"/>
    <property type="match status" value="1"/>
</dbReference>
<evidence type="ECO:0000256" key="8">
    <source>
        <dbReference type="ARBA" id="ARBA00023010"/>
    </source>
</evidence>
<organism evidence="12">
    <name type="scientific">Diabrotica virgifera virgifera</name>
    <name type="common">western corn rootworm</name>
    <dbReference type="NCBI Taxonomy" id="50390"/>
    <lineage>
        <taxon>Eukaryota</taxon>
        <taxon>Metazoa</taxon>
        <taxon>Ecdysozoa</taxon>
        <taxon>Arthropoda</taxon>
        <taxon>Hexapoda</taxon>
        <taxon>Insecta</taxon>
        <taxon>Pterygota</taxon>
        <taxon>Neoptera</taxon>
        <taxon>Endopterygota</taxon>
        <taxon>Coleoptera</taxon>
        <taxon>Polyphaga</taxon>
        <taxon>Cucujiformia</taxon>
        <taxon>Chrysomeloidea</taxon>
        <taxon>Chrysomelidae</taxon>
        <taxon>Galerucinae</taxon>
        <taxon>Diabroticina</taxon>
        <taxon>Diabroticites</taxon>
        <taxon>Diabrotica</taxon>
    </lineage>
</organism>
<dbReference type="InParanoid" id="A0A6P7GB33"/>
<feature type="region of interest" description="Disordered" evidence="11">
    <location>
        <begin position="775"/>
        <end position="796"/>
    </location>
</feature>
<name>A0A6P7GB33_DIAVI</name>
<dbReference type="FunFam" id="1.10.10.2360:FF:000001">
    <property type="entry name" value="Nuclear pore complex protein Nup98-Nup96"/>
    <property type="match status" value="1"/>
</dbReference>
<feature type="compositionally biased region" description="Basic residues" evidence="11">
    <location>
        <begin position="778"/>
        <end position="796"/>
    </location>
</feature>
<keyword evidence="7" id="KW-0653">Protein transport</keyword>
<evidence type="ECO:0000313" key="12">
    <source>
        <dbReference type="RefSeq" id="XP_028142043.1"/>
    </source>
</evidence>
<evidence type="ECO:0000256" key="3">
    <source>
        <dbReference type="ARBA" id="ARBA00008926"/>
    </source>
</evidence>
<proteinExistence type="inferred from homology"/>
<dbReference type="AlphaFoldDB" id="A0A6P7GB33"/>
<dbReference type="Gene3D" id="1.10.10.2360">
    <property type="match status" value="1"/>
</dbReference>
<reference evidence="12" key="1">
    <citation type="submission" date="2025-08" db="UniProtKB">
        <authorList>
            <consortium name="RefSeq"/>
        </authorList>
    </citation>
    <scope>IDENTIFICATION</scope>
    <source>
        <tissue evidence="12">Whole insect</tissue>
    </source>
</reference>
<evidence type="ECO:0000256" key="10">
    <source>
        <dbReference type="ARBA" id="ARBA00023242"/>
    </source>
</evidence>
<keyword evidence="10" id="KW-0539">Nucleus</keyword>
<dbReference type="PANTHER" id="PTHR23198">
    <property type="entry name" value="NUCLEOPORIN"/>
    <property type="match status" value="1"/>
</dbReference>
<dbReference type="InterPro" id="IPR037665">
    <property type="entry name" value="Nucleoporin_S59-like"/>
</dbReference>
<evidence type="ECO:0000256" key="7">
    <source>
        <dbReference type="ARBA" id="ARBA00022927"/>
    </source>
</evidence>
<evidence type="ECO:0000256" key="11">
    <source>
        <dbReference type="SAM" id="MobiDB-lite"/>
    </source>
</evidence>
<evidence type="ECO:0000256" key="2">
    <source>
        <dbReference type="ARBA" id="ARBA00004620"/>
    </source>
</evidence>
<evidence type="ECO:0000256" key="4">
    <source>
        <dbReference type="ARBA" id="ARBA00013472"/>
    </source>
</evidence>
<keyword evidence="9" id="KW-0906">Nuclear pore complex</keyword>
<protein>
    <recommendedName>
        <fullName evidence="4">Nuclear pore complex protein Nup98-Nup96</fullName>
    </recommendedName>
</protein>